<feature type="transmembrane region" description="Helical" evidence="1">
    <location>
        <begin position="7"/>
        <end position="40"/>
    </location>
</feature>
<protein>
    <recommendedName>
        <fullName evidence="4">DUF456 domain-containing protein</fullName>
    </recommendedName>
</protein>
<keyword evidence="1" id="KW-0812">Transmembrane</keyword>
<dbReference type="KEGG" id="mtar:DF168_01600"/>
<feature type="transmembrane region" description="Helical" evidence="1">
    <location>
        <begin position="52"/>
        <end position="77"/>
    </location>
</feature>
<proteinExistence type="predicted"/>
<dbReference type="InterPro" id="IPR007403">
    <property type="entry name" value="DUF456"/>
</dbReference>
<evidence type="ECO:0000313" key="3">
    <source>
        <dbReference type="Proteomes" id="UP000247465"/>
    </source>
</evidence>
<dbReference type="AlphaFoldDB" id="A0A2Z4AE44"/>
<accession>A0A2Z4AE44</accession>
<dbReference type="PANTHER" id="PTHR39165:SF1">
    <property type="entry name" value="DUF456 DOMAIN-CONTAINING PROTEIN"/>
    <property type="match status" value="1"/>
</dbReference>
<keyword evidence="1" id="KW-1133">Transmembrane helix</keyword>
<name>A0A2Z4AE44_9BACT</name>
<gene>
    <name evidence="2" type="ORF">DF168_01600</name>
</gene>
<sequence length="165" mass="17760">MPYEGQIALAVAIFFFAVGLATSFLPIIPGSLITWIGVLIHKLWLWEESVSWTFFCIATFLVILAQLVDVAFTYWGAKRFGATWRGGMGAIFGSILGMIFFNTSGLIFGPIVGAILGELLGGRKFIEAGRASIGTLVGGIAAFFFNLMITLIVIGGFIIELSNVV</sequence>
<feature type="transmembrane region" description="Helical" evidence="1">
    <location>
        <begin position="89"/>
        <end position="116"/>
    </location>
</feature>
<dbReference type="Proteomes" id="UP000247465">
    <property type="component" value="Chromosome"/>
</dbReference>
<evidence type="ECO:0008006" key="4">
    <source>
        <dbReference type="Google" id="ProtNLM"/>
    </source>
</evidence>
<evidence type="ECO:0000313" key="2">
    <source>
        <dbReference type="EMBL" id="AWT60391.1"/>
    </source>
</evidence>
<dbReference type="Pfam" id="PF04306">
    <property type="entry name" value="DUF456"/>
    <property type="match status" value="1"/>
</dbReference>
<organism evidence="2 3">
    <name type="scientific">Candidatus Moanibacter tarae</name>
    <dbReference type="NCBI Taxonomy" id="2200854"/>
    <lineage>
        <taxon>Bacteria</taxon>
        <taxon>Pseudomonadati</taxon>
        <taxon>Verrucomicrobiota</taxon>
        <taxon>Opitutia</taxon>
        <taxon>Puniceicoccales</taxon>
        <taxon>Puniceicoccales incertae sedis</taxon>
        <taxon>Candidatus Moanibacter</taxon>
    </lineage>
</organism>
<dbReference type="EMBL" id="CP029803">
    <property type="protein sequence ID" value="AWT60391.1"/>
    <property type="molecule type" value="Genomic_DNA"/>
</dbReference>
<feature type="transmembrane region" description="Helical" evidence="1">
    <location>
        <begin position="136"/>
        <end position="159"/>
    </location>
</feature>
<evidence type="ECO:0000256" key="1">
    <source>
        <dbReference type="SAM" id="Phobius"/>
    </source>
</evidence>
<dbReference type="PANTHER" id="PTHR39165">
    <property type="entry name" value="IG HYPOTHETICAL 17883"/>
    <property type="match status" value="1"/>
</dbReference>
<keyword evidence="1" id="KW-0472">Membrane</keyword>
<reference evidence="2 3" key="1">
    <citation type="submission" date="2018-06" db="EMBL/GenBank/DDBJ databases">
        <title>Draft Genome Sequence of a Novel Marine Bacterium Related to the Verrucomicrobia.</title>
        <authorList>
            <person name="Vosseberg J."/>
            <person name="Martijn J."/>
            <person name="Ettema T.J.G."/>
        </authorList>
    </citation>
    <scope>NUCLEOTIDE SEQUENCE [LARGE SCALE GENOMIC DNA]</scope>
    <source>
        <strain evidence="2">TARA_B100001123</strain>
    </source>
</reference>